<dbReference type="RefSeq" id="WP_101954320.1">
    <property type="nucleotide sequence ID" value="NZ_PKHE01000011.1"/>
</dbReference>
<dbReference type="InterPro" id="IPR015813">
    <property type="entry name" value="Pyrv/PenolPyrv_kinase-like_dom"/>
</dbReference>
<evidence type="ECO:0000313" key="19">
    <source>
        <dbReference type="Proteomes" id="UP000234384"/>
    </source>
</evidence>
<dbReference type="Pfam" id="PF02896">
    <property type="entry name" value="PEP-utilizers_C"/>
    <property type="match status" value="1"/>
</dbReference>
<dbReference type="PANTHER" id="PTHR22931">
    <property type="entry name" value="PHOSPHOENOLPYRUVATE DIKINASE-RELATED"/>
    <property type="match status" value="1"/>
</dbReference>
<gene>
    <name evidence="18" type="ORF">CYJ57_05020</name>
</gene>
<feature type="binding site" evidence="13">
    <location>
        <position position="617"/>
    </location>
    <ligand>
        <name>substrate</name>
    </ligand>
</feature>
<comment type="cofactor">
    <cofactor evidence="1 14">
        <name>Mg(2+)</name>
        <dbReference type="ChEBI" id="CHEBI:18420"/>
    </cofactor>
</comment>
<dbReference type="PANTHER" id="PTHR22931:SF9">
    <property type="entry name" value="PYRUVATE, PHOSPHATE DIKINASE 1, CHLOROPLASTIC"/>
    <property type="match status" value="1"/>
</dbReference>
<dbReference type="InterPro" id="IPR040442">
    <property type="entry name" value="Pyrv_kinase-like_dom_sf"/>
</dbReference>
<comment type="caution">
    <text evidence="18">The sequence shown here is derived from an EMBL/GenBank/DDBJ whole genome shotgun (WGS) entry which is preliminary data.</text>
</comment>
<feature type="binding site" evidence="13">
    <location>
        <position position="561"/>
    </location>
    <ligand>
        <name>substrate</name>
    </ligand>
</feature>
<evidence type="ECO:0000256" key="12">
    <source>
        <dbReference type="PIRSR" id="PIRSR000853-1"/>
    </source>
</evidence>
<keyword evidence="6 14" id="KW-0479">Metal-binding</keyword>
<dbReference type="InterPro" id="IPR000121">
    <property type="entry name" value="PEP_util_C"/>
</dbReference>
<dbReference type="Pfam" id="PF00391">
    <property type="entry name" value="PEP-utilizers"/>
    <property type="match status" value="1"/>
</dbReference>
<feature type="binding site" evidence="13">
    <location>
        <position position="767"/>
    </location>
    <ligand>
        <name>substrate</name>
    </ligand>
</feature>
<comment type="similarity">
    <text evidence="2">Belongs to the PEP-utilizing enzyme family.</text>
</comment>
<protein>
    <recommendedName>
        <fullName evidence="4">Pyruvate, phosphate dikinase</fullName>
        <ecNumber evidence="3">2.7.9.1</ecNumber>
    </recommendedName>
    <alternativeName>
        <fullName evidence="11">Pyruvate, orthophosphate dikinase</fullName>
    </alternativeName>
</protein>
<dbReference type="Gene3D" id="1.10.189.10">
    <property type="entry name" value="Pyruvate Phosphate Dikinase, domain 2"/>
    <property type="match status" value="1"/>
</dbReference>
<evidence type="ECO:0000256" key="4">
    <source>
        <dbReference type="ARBA" id="ARBA00020138"/>
    </source>
</evidence>
<evidence type="ECO:0000256" key="5">
    <source>
        <dbReference type="ARBA" id="ARBA00022679"/>
    </source>
</evidence>
<feature type="binding site" evidence="13">
    <location>
        <position position="768"/>
    </location>
    <ligand>
        <name>substrate</name>
    </ligand>
</feature>
<dbReference type="InterPro" id="IPR008279">
    <property type="entry name" value="PEP-util_enz_mobile_dom"/>
</dbReference>
<dbReference type="PIRSF" id="PIRSF000853">
    <property type="entry name" value="PPDK"/>
    <property type="match status" value="1"/>
</dbReference>
<organism evidence="18 19">
    <name type="scientific">Falseniella ignava</name>
    <dbReference type="NCBI Taxonomy" id="137730"/>
    <lineage>
        <taxon>Bacteria</taxon>
        <taxon>Bacillati</taxon>
        <taxon>Bacillota</taxon>
        <taxon>Bacilli</taxon>
        <taxon>Lactobacillales</taxon>
        <taxon>Aerococcaceae</taxon>
        <taxon>Falseniella</taxon>
    </lineage>
</organism>
<dbReference type="InterPro" id="IPR010121">
    <property type="entry name" value="Pyruvate_phosphate_dikinase"/>
</dbReference>
<dbReference type="GO" id="GO:0005524">
    <property type="term" value="F:ATP binding"/>
    <property type="evidence" value="ECO:0007669"/>
    <property type="project" value="UniProtKB-KW"/>
</dbReference>
<dbReference type="SUPFAM" id="SSF51621">
    <property type="entry name" value="Phosphoenolpyruvate/pyruvate domain"/>
    <property type="match status" value="1"/>
</dbReference>
<feature type="active site" description="Tele-phosphohistidine intermediate" evidence="12">
    <location>
        <position position="455"/>
    </location>
</feature>
<dbReference type="Gene3D" id="3.30.470.20">
    <property type="entry name" value="ATP-grasp fold, B domain"/>
    <property type="match status" value="1"/>
</dbReference>
<keyword evidence="8 18" id="KW-0418">Kinase</keyword>
<keyword evidence="18" id="KW-0670">Pyruvate</keyword>
<keyword evidence="10 14" id="KW-0460">Magnesium</keyword>
<dbReference type="Gene3D" id="3.20.20.60">
    <property type="entry name" value="Phosphoenolpyruvate-binding domains"/>
    <property type="match status" value="1"/>
</dbReference>
<dbReference type="InterPro" id="IPR018274">
    <property type="entry name" value="PEP_util_AS"/>
</dbReference>
<feature type="binding site" evidence="14">
    <location>
        <position position="744"/>
    </location>
    <ligand>
        <name>Mg(2+)</name>
        <dbReference type="ChEBI" id="CHEBI:18420"/>
    </ligand>
</feature>
<evidence type="ECO:0000256" key="7">
    <source>
        <dbReference type="ARBA" id="ARBA00022741"/>
    </source>
</evidence>
<sequence>MKRVYSFNEGNGEMSDLLGGKGSNLAQLTRLKMPVPSGLTITTQACLEYLDEGQGQLNESLLEELNQHLLELEERTGKKFNDPNNLLLVSVRSGAKFSMPGMMDTILNIGLNDKNVEALAKVTGDERFAYDCYRRLIQMYGNVVYEIPMLYFDEILNEVKEENHYRFDYQLTAADLKQIIIRYEQVFQNLLNHPFPQDVYEQIYGAVKAVFQSWNNDRARTYRRLNHIPHNLGTAVNIQEMVFGNLNEASGTGVLFTRNPATGEDELYGEYLLNAQGEDVVAGIRTPEPIAKLKEQHPAIYEELYTKVKELERYYRDMQDIEFTVEDGRLYLLQTRKGKRTAKAACRIAVEMVEAGIVSKEQALLTLDANAISQLLHPSFNPAALAEARIISDQGLPASPGAASGAVVFTSEQAVEWAQQGKRVILVRHETSPEDIEGMNMAEAIVTCHGGMTSHAAVVARGMGKCCVTGCESLSVNETGEVIDYPGGQLKLGDMISVNGDTGEIYLGEIERSINNENHYFDQILEWAQSAAGLKICMNAETKLDIEQGLKFGAEGIGLVRTEHMFFPPAALKSIRQFILASSSDERQAALDQIVQIQQADFESIYSVIKDRGAVIRLLDLPLHEFLPKTEQEIAKVANELSVAPEEIGSRIKNLAEQNPMLGHRGCRLAMTYPEIYLMQAEAIIRAAARMSQPDCQIVPEIMIPLVCSQEEITYLKKRMEAHLESIIEQEGWEMTYHIGSMIETPRACLIADQIAEVSDFISYGTNDLTQMTYGFSRDDVAKFLHHYLDQGVLEVDPFQQVDTVAVAELLQISVERARKVKPTIKLGICGEHGGNPASIRLFKQLGFTYVSCSPFRIPIAIIAAAQAEIAQH</sequence>
<dbReference type="Proteomes" id="UP000234384">
    <property type="component" value="Unassembled WGS sequence"/>
</dbReference>
<dbReference type="GO" id="GO:0046872">
    <property type="term" value="F:metal ion binding"/>
    <property type="evidence" value="ECO:0007669"/>
    <property type="project" value="UniProtKB-KW"/>
</dbReference>
<dbReference type="EMBL" id="PKHE01000011">
    <property type="protein sequence ID" value="PKY88672.1"/>
    <property type="molecule type" value="Genomic_DNA"/>
</dbReference>
<dbReference type="InterPro" id="IPR013815">
    <property type="entry name" value="ATP_grasp_subdomain_1"/>
</dbReference>
<evidence type="ECO:0000256" key="3">
    <source>
        <dbReference type="ARBA" id="ARBA00011994"/>
    </source>
</evidence>
<feature type="domain" description="PEP-utilising enzyme mobile" evidence="15">
    <location>
        <begin position="422"/>
        <end position="503"/>
    </location>
</feature>
<evidence type="ECO:0000256" key="13">
    <source>
        <dbReference type="PIRSR" id="PIRSR000853-2"/>
    </source>
</evidence>
<evidence type="ECO:0000259" key="17">
    <source>
        <dbReference type="Pfam" id="PF02896"/>
    </source>
</evidence>
<feature type="binding site" evidence="13">
    <location>
        <position position="765"/>
    </location>
    <ligand>
        <name>substrate</name>
    </ligand>
</feature>
<feature type="active site" description="Proton donor" evidence="12">
    <location>
        <position position="830"/>
    </location>
</feature>
<feature type="binding site" evidence="13">
    <location>
        <position position="766"/>
    </location>
    <ligand>
        <name>substrate</name>
    </ligand>
</feature>
<reference evidence="18 19" key="1">
    <citation type="submission" date="2017-12" db="EMBL/GenBank/DDBJ databases">
        <title>Phylogenetic diversity of female urinary microbiome.</title>
        <authorList>
            <person name="Thomas-White K."/>
            <person name="Wolfe A.J."/>
        </authorList>
    </citation>
    <scope>NUCLEOTIDE SEQUENCE [LARGE SCALE GENOMIC DNA]</scope>
    <source>
        <strain evidence="18 19">UMB0898</strain>
    </source>
</reference>
<evidence type="ECO:0000259" key="16">
    <source>
        <dbReference type="Pfam" id="PF01326"/>
    </source>
</evidence>
<dbReference type="Gene3D" id="1.20.80.30">
    <property type="match status" value="1"/>
</dbReference>
<feature type="binding site" evidence="13">
    <location>
        <position position="744"/>
    </location>
    <ligand>
        <name>substrate</name>
    </ligand>
</feature>
<dbReference type="SUPFAM" id="SSF56059">
    <property type="entry name" value="Glutathione synthetase ATP-binding domain-like"/>
    <property type="match status" value="1"/>
</dbReference>
<evidence type="ECO:0000256" key="14">
    <source>
        <dbReference type="PIRSR" id="PIRSR000853-3"/>
    </source>
</evidence>
<keyword evidence="9" id="KW-0067">ATP-binding</keyword>
<evidence type="ECO:0000313" key="18">
    <source>
        <dbReference type="EMBL" id="PKY88672.1"/>
    </source>
</evidence>
<evidence type="ECO:0000259" key="15">
    <source>
        <dbReference type="Pfam" id="PF00391"/>
    </source>
</evidence>
<dbReference type="Pfam" id="PF01326">
    <property type="entry name" value="PPDK_N"/>
    <property type="match status" value="1"/>
</dbReference>
<accession>A0A2I1JZC6</accession>
<evidence type="ECO:0000256" key="11">
    <source>
        <dbReference type="ARBA" id="ARBA00032883"/>
    </source>
</evidence>
<dbReference type="AlphaFoldDB" id="A0A2I1JZC6"/>
<evidence type="ECO:0000256" key="2">
    <source>
        <dbReference type="ARBA" id="ARBA00007837"/>
    </source>
</evidence>
<keyword evidence="7" id="KW-0547">Nucleotide-binding</keyword>
<name>A0A2I1JZC6_9LACT</name>
<evidence type="ECO:0000256" key="1">
    <source>
        <dbReference type="ARBA" id="ARBA00001946"/>
    </source>
</evidence>
<dbReference type="PROSITE" id="PS00370">
    <property type="entry name" value="PEP_ENZYMES_PHOS_SITE"/>
    <property type="match status" value="1"/>
</dbReference>
<dbReference type="InterPro" id="IPR002192">
    <property type="entry name" value="PPDK_AMP/ATP-bd"/>
</dbReference>
<dbReference type="Gene3D" id="3.50.30.10">
    <property type="entry name" value="Phosphohistidine domain"/>
    <property type="match status" value="1"/>
</dbReference>
<feature type="domain" description="Pyruvate phosphate dikinase AMP/ATP-binding" evidence="16">
    <location>
        <begin position="59"/>
        <end position="306"/>
    </location>
</feature>
<proteinExistence type="inferred from homology"/>
<evidence type="ECO:0000256" key="10">
    <source>
        <dbReference type="ARBA" id="ARBA00022842"/>
    </source>
</evidence>
<feature type="domain" description="PEP-utilising enzyme C-terminal" evidence="17">
    <location>
        <begin position="518"/>
        <end position="869"/>
    </location>
</feature>
<dbReference type="OrthoDB" id="9765468at2"/>
<dbReference type="Gene3D" id="3.30.1490.20">
    <property type="entry name" value="ATP-grasp fold, A domain"/>
    <property type="match status" value="1"/>
</dbReference>
<dbReference type="GO" id="GO:0050242">
    <property type="term" value="F:pyruvate, phosphate dikinase activity"/>
    <property type="evidence" value="ECO:0007669"/>
    <property type="project" value="UniProtKB-EC"/>
</dbReference>
<dbReference type="GO" id="GO:0016301">
    <property type="term" value="F:kinase activity"/>
    <property type="evidence" value="ECO:0007669"/>
    <property type="project" value="UniProtKB-KW"/>
</dbReference>
<evidence type="ECO:0000256" key="8">
    <source>
        <dbReference type="ARBA" id="ARBA00022777"/>
    </source>
</evidence>
<dbReference type="SUPFAM" id="SSF52009">
    <property type="entry name" value="Phosphohistidine domain"/>
    <property type="match status" value="1"/>
</dbReference>
<dbReference type="InterPro" id="IPR036637">
    <property type="entry name" value="Phosphohistidine_dom_sf"/>
</dbReference>
<dbReference type="NCBIfam" id="NF004531">
    <property type="entry name" value="PRK05878.1"/>
    <property type="match status" value="1"/>
</dbReference>
<dbReference type="NCBIfam" id="TIGR01828">
    <property type="entry name" value="pyru_phos_dikin"/>
    <property type="match status" value="1"/>
</dbReference>
<evidence type="ECO:0000256" key="6">
    <source>
        <dbReference type="ARBA" id="ARBA00022723"/>
    </source>
</evidence>
<dbReference type="EC" id="2.7.9.1" evidence="3"/>
<keyword evidence="5" id="KW-0808">Transferase</keyword>
<evidence type="ECO:0000256" key="9">
    <source>
        <dbReference type="ARBA" id="ARBA00022840"/>
    </source>
</evidence>
<feature type="binding site" evidence="14">
    <location>
        <position position="768"/>
    </location>
    <ligand>
        <name>Mg(2+)</name>
        <dbReference type="ChEBI" id="CHEBI:18420"/>
    </ligand>
</feature>